<dbReference type="RefSeq" id="WP_014957779.1">
    <property type="nucleotide sequence ID" value="NC_018645.1"/>
</dbReference>
<organism evidence="1 2">
    <name type="scientific">Desulfobacula toluolica (strain DSM 7467 / Tol2)</name>
    <dbReference type="NCBI Taxonomy" id="651182"/>
    <lineage>
        <taxon>Bacteria</taxon>
        <taxon>Pseudomonadati</taxon>
        <taxon>Thermodesulfobacteriota</taxon>
        <taxon>Desulfobacteria</taxon>
        <taxon>Desulfobacterales</taxon>
        <taxon>Desulfobacteraceae</taxon>
        <taxon>Desulfobacula</taxon>
    </lineage>
</organism>
<dbReference type="SUPFAM" id="SSF51004">
    <property type="entry name" value="C-terminal (heme d1) domain of cytochrome cd1-nitrite reductase"/>
    <property type="match status" value="1"/>
</dbReference>
<sequence length="491" mass="56408">MNFDIKPHSMLWGFFFSSVLLLLWQFTAWGQETGEYEGLRFSYQEKGRIKTHRYVFDKELYPLPDMSKPQKGISYFDKVFGTKITRISDRKKDQLRHWPKKNYGSLVHTSYPKHHYDNATGNFLLFQGSRGSGQLLYDSKSLTLIKTLSTKAVNWNAPIEARWDSHDPYTFYFHFRPPTALSVYNIKTDQYKIIHDFRNEFPDATSITMAEEGNCSYDSRYFAFLVRAPKGGDKWAHKSVVCYDRVKQRITGKLDLPIPGFERQGAGNWVGMSPSGKYVLLGTAPVLVYDRKFSKPPVKLTHGGGWHCDIGLDDEGREVIFYPGGRTYSPQGQSDGCYAMCDLETGMETVLSDKIGGPKGMGMHFDVSAIFTPGWGLVSTYHIAPDIQTHWAEYSIHLVELTRRKNPLPRIWRICHTHVNRGSYNDDPFATFGRFGNKIFFASNWGTPFKSGGDVDVYQVELPPDWHEALMGMEKSERLLRLVENMVQKKW</sequence>
<dbReference type="OrthoDB" id="3260213at2"/>
<dbReference type="InterPro" id="IPR011048">
    <property type="entry name" value="Haem_d1_sf"/>
</dbReference>
<dbReference type="AlphaFoldDB" id="K0NNX5"/>
<dbReference type="EMBL" id="FO203503">
    <property type="protein sequence ID" value="CCK80467.1"/>
    <property type="molecule type" value="Genomic_DNA"/>
</dbReference>
<reference evidence="1 2" key="1">
    <citation type="journal article" date="2013" name="Environ. Microbiol.">
        <title>Complete genome, catabolic sub-proteomes and key-metabolites of Desulfobacula toluolica Tol2, a marine, aromatic compound-degrading, sulfate-reducing bacterium.</title>
        <authorList>
            <person name="Wohlbrand L."/>
            <person name="Jacob J.H."/>
            <person name="Kube M."/>
            <person name="Mussmann M."/>
            <person name="Jarling R."/>
            <person name="Beck A."/>
            <person name="Amann R."/>
            <person name="Wilkes H."/>
            <person name="Reinhardt R."/>
            <person name="Rabus R."/>
        </authorList>
    </citation>
    <scope>NUCLEOTIDE SEQUENCE [LARGE SCALE GENOMIC DNA]</scope>
    <source>
        <strain evidence="2">DSM 7467 / Tol2</strain>
    </source>
</reference>
<proteinExistence type="predicted"/>
<evidence type="ECO:0000313" key="2">
    <source>
        <dbReference type="Proteomes" id="UP000007347"/>
    </source>
</evidence>
<accession>K0NNX5</accession>
<gene>
    <name evidence="1" type="ordered locus">TOL2_C23060</name>
</gene>
<dbReference type="KEGG" id="dto:TOL2_C23060"/>
<dbReference type="HOGENOM" id="CLU_555213_0_0_7"/>
<evidence type="ECO:0000313" key="1">
    <source>
        <dbReference type="EMBL" id="CCK80467.1"/>
    </source>
</evidence>
<dbReference type="STRING" id="651182.TOL2_C23060"/>
<dbReference type="Proteomes" id="UP000007347">
    <property type="component" value="Chromosome"/>
</dbReference>
<protein>
    <submittedName>
        <fullName evidence="1">Uncharacterized protein</fullName>
    </submittedName>
</protein>
<name>K0NNX5_DESTT</name>
<keyword evidence="2" id="KW-1185">Reference proteome</keyword>